<accession>A0A0G0Y8J9</accession>
<evidence type="ECO:0000313" key="2">
    <source>
        <dbReference type="Proteomes" id="UP000034160"/>
    </source>
</evidence>
<comment type="caution">
    <text evidence="1">The sequence shown here is derived from an EMBL/GenBank/DDBJ whole genome shotgun (WGS) entry which is preliminary data.</text>
</comment>
<protein>
    <recommendedName>
        <fullName evidence="3">Nucleoid-associated protein</fullName>
    </recommendedName>
</protein>
<dbReference type="InterPro" id="IPR004401">
    <property type="entry name" value="YbaB/EbfC"/>
</dbReference>
<dbReference type="EMBL" id="LCCN01000003">
    <property type="protein sequence ID" value="KKS33039.1"/>
    <property type="molecule type" value="Genomic_DNA"/>
</dbReference>
<dbReference type="Gene3D" id="3.30.1310.10">
    <property type="entry name" value="Nucleoid-associated protein YbaB-like domain"/>
    <property type="match status" value="1"/>
</dbReference>
<dbReference type="Pfam" id="PF02575">
    <property type="entry name" value="YbaB_DNA_bd"/>
    <property type="match status" value="1"/>
</dbReference>
<dbReference type="SUPFAM" id="SSF82607">
    <property type="entry name" value="YbaB-like"/>
    <property type="match status" value="1"/>
</dbReference>
<dbReference type="AlphaFoldDB" id="A0A0G0Y8J9"/>
<gene>
    <name evidence="1" type="ORF">UU93_C0003G0047</name>
</gene>
<organism evidence="1 2">
    <name type="scientific">Candidatus Amesbacteria bacterium GW2011_GWA2_42_12</name>
    <dbReference type="NCBI Taxonomy" id="1618356"/>
    <lineage>
        <taxon>Bacteria</taxon>
        <taxon>Candidatus Amesiibacteriota</taxon>
    </lineage>
</organism>
<sequence length="96" mass="10145">MGIGDMVGKLGDMNKLRQQAMQMQKSLAAQTITVEENGVKVVITGDQKIIEISIQGISNEVLNDVLNKAIRKSQELAAKELMNVSGGMGGLMGGGN</sequence>
<dbReference type="STRING" id="1618356.UU93_C0003G0047"/>
<proteinExistence type="predicted"/>
<evidence type="ECO:0000313" key="1">
    <source>
        <dbReference type="EMBL" id="KKS33039.1"/>
    </source>
</evidence>
<reference evidence="1 2" key="1">
    <citation type="journal article" date="2015" name="Nature">
        <title>rRNA introns, odd ribosomes, and small enigmatic genomes across a large radiation of phyla.</title>
        <authorList>
            <person name="Brown C.T."/>
            <person name="Hug L.A."/>
            <person name="Thomas B.C."/>
            <person name="Sharon I."/>
            <person name="Castelle C.J."/>
            <person name="Singh A."/>
            <person name="Wilkins M.J."/>
            <person name="Williams K.H."/>
            <person name="Banfield J.F."/>
        </authorList>
    </citation>
    <scope>NUCLEOTIDE SEQUENCE [LARGE SCALE GENOMIC DNA]</scope>
</reference>
<dbReference type="Proteomes" id="UP000034160">
    <property type="component" value="Unassembled WGS sequence"/>
</dbReference>
<dbReference type="InterPro" id="IPR036894">
    <property type="entry name" value="YbaB-like_sf"/>
</dbReference>
<evidence type="ECO:0008006" key="3">
    <source>
        <dbReference type="Google" id="ProtNLM"/>
    </source>
</evidence>
<name>A0A0G0Y8J9_9BACT</name>
<dbReference type="GO" id="GO:0003677">
    <property type="term" value="F:DNA binding"/>
    <property type="evidence" value="ECO:0007669"/>
    <property type="project" value="InterPro"/>
</dbReference>